<dbReference type="GO" id="GO:0005740">
    <property type="term" value="C:mitochondrial envelope"/>
    <property type="evidence" value="ECO:0007669"/>
    <property type="project" value="EnsemblFungi"/>
</dbReference>
<organism evidence="1 2">
    <name type="scientific">Lachancea dasiensis</name>
    <dbReference type="NCBI Taxonomy" id="1072105"/>
    <lineage>
        <taxon>Eukaryota</taxon>
        <taxon>Fungi</taxon>
        <taxon>Dikarya</taxon>
        <taxon>Ascomycota</taxon>
        <taxon>Saccharomycotina</taxon>
        <taxon>Saccharomycetes</taxon>
        <taxon>Saccharomycetales</taxon>
        <taxon>Saccharomycetaceae</taxon>
        <taxon>Lachancea</taxon>
    </lineage>
</organism>
<sequence>MLRSRTGLKPVLGRSPARLYYSENAQSSKNDRQRAKNIKDDLQHVLSLSNRITRESNADCNVTEEADERPALELRKKLDQFPQRIGEHPSYVRELDQMLQLDRPGQAYDKNKGDARHSTLRKTVSGPEVLRENFHINADNVEFEPVALQESESKPPRLCHELDRVLFQPMNFHTLQDSRSGTYNFSKWLEDIIRVDDFDFDAVSEFVTSSRDKDMLQLAEKYQKRYYSSTSSMTGVLSHMHFLLSNFRKSNMSIISKHFRERSASFSRGAQLPAVVIMKRMKSKKGIFSIDSDKSSDREIILSLLGHALETVLTTEEQQFKRTFDKSKEDYKGSSIRPEGKYHYSKIENFVLRSQLDAYHPKLPGTGIFDLKTRAVAAVRHDIAYVEENDNYTGYQLQQVLGKFESFERELFELIRSTMLKYSLQARIGRMDGIFVAYHNISKMFGFQYIPLEEMDHILHSYGCPNFESILQERNDSLKAMIGDEAFILKHDHANLDRDIASNIADSEFKISMSLLSQLLRKAEKSLPAKFSSCRIVFKTESKKISDRSGNIYRKPVLNVLIAPLTEEQTSQFQRADLTKEFLQDGKNIDTYVEKTRRLNMATAKDVIGFEIHVNHKVHHHPGSIVNPRIANKKSTVLDDSAKQFVKTMANKNFYSTLKEWKHVQFFHPLDVLKWTPEFSIRQLGHQDRVKKLYMHYLDDKLYALKGQTVVRKPSKSMQEIIAERIRQFMSGDAKCKKREGGAIDENEVSQLQAVLRAYSKKGELAKRRHK</sequence>
<proteinExistence type="predicted"/>
<dbReference type="AlphaFoldDB" id="A0A1G4JFK9"/>
<dbReference type="Pfam" id="PF08634">
    <property type="entry name" value="Pet127"/>
    <property type="match status" value="1"/>
</dbReference>
<name>A0A1G4JFK9_9SACH</name>
<keyword evidence="2" id="KW-1185">Reference proteome</keyword>
<dbReference type="Proteomes" id="UP000190274">
    <property type="component" value="Chromosome E"/>
</dbReference>
<reference evidence="2" key="1">
    <citation type="submission" date="2016-03" db="EMBL/GenBank/DDBJ databases">
        <authorList>
            <person name="Devillers H."/>
        </authorList>
    </citation>
    <scope>NUCLEOTIDE SEQUENCE [LARGE SCALE GENOMIC DNA]</scope>
</reference>
<accession>A0A1G4JFK9</accession>
<dbReference type="STRING" id="1266660.A0A1G4JFK9"/>
<dbReference type="GO" id="GO:0000964">
    <property type="term" value="P:mitochondrial RNA 5'-end processing"/>
    <property type="evidence" value="ECO:0007669"/>
    <property type="project" value="EnsemblFungi"/>
</dbReference>
<dbReference type="EMBL" id="LT598455">
    <property type="protein sequence ID" value="SCU88912.1"/>
    <property type="molecule type" value="Genomic_DNA"/>
</dbReference>
<dbReference type="PANTHER" id="PTHR31014:SF0">
    <property type="entry name" value="MITOCHONDRIAL TRANSLATION SYSTEM COMPONENT PET127-RELATED"/>
    <property type="match status" value="1"/>
</dbReference>
<evidence type="ECO:0000313" key="1">
    <source>
        <dbReference type="EMBL" id="SCU88912.1"/>
    </source>
</evidence>
<dbReference type="OrthoDB" id="10249045at2759"/>
<dbReference type="InterPro" id="IPR013943">
    <property type="entry name" value="Pet127"/>
</dbReference>
<evidence type="ECO:0000313" key="2">
    <source>
        <dbReference type="Proteomes" id="UP000190274"/>
    </source>
</evidence>
<protein>
    <submittedName>
        <fullName evidence="1">LADA_0E12728g1_1</fullName>
    </submittedName>
</protein>
<dbReference type="PANTHER" id="PTHR31014">
    <property type="entry name" value="MITOCHONDRIAL TRANSLATION SYSTEM COMPONENT PET127-RELATED"/>
    <property type="match status" value="1"/>
</dbReference>
<gene>
    <name evidence="1" type="ORF">LADA_0E12728G</name>
</gene>